<dbReference type="PANTHER" id="PTHR33116:SF86">
    <property type="entry name" value="REVERSE TRANSCRIPTASE DOMAIN-CONTAINING PROTEIN"/>
    <property type="match status" value="1"/>
</dbReference>
<dbReference type="Pfam" id="PF13966">
    <property type="entry name" value="zf-RVT"/>
    <property type="match status" value="1"/>
</dbReference>
<dbReference type="InterPro" id="IPR043502">
    <property type="entry name" value="DNA/RNA_pol_sf"/>
</dbReference>
<dbReference type="SUPFAM" id="SSF56672">
    <property type="entry name" value="DNA/RNA polymerases"/>
    <property type="match status" value="1"/>
</dbReference>
<keyword evidence="1" id="KW-0175">Coiled coil</keyword>
<dbReference type="Proteomes" id="UP001652660">
    <property type="component" value="Chromosome 6e"/>
</dbReference>
<evidence type="ECO:0000259" key="4">
    <source>
        <dbReference type="Pfam" id="PF13966"/>
    </source>
</evidence>
<feature type="compositionally biased region" description="Basic and acidic residues" evidence="2">
    <location>
        <begin position="18"/>
        <end position="29"/>
    </location>
</feature>
<organism evidence="5 6">
    <name type="scientific">Coffea arabica</name>
    <name type="common">Arabian coffee</name>
    <dbReference type="NCBI Taxonomy" id="13443"/>
    <lineage>
        <taxon>Eukaryota</taxon>
        <taxon>Viridiplantae</taxon>
        <taxon>Streptophyta</taxon>
        <taxon>Embryophyta</taxon>
        <taxon>Tracheophyta</taxon>
        <taxon>Spermatophyta</taxon>
        <taxon>Magnoliopsida</taxon>
        <taxon>eudicotyledons</taxon>
        <taxon>Gunneridae</taxon>
        <taxon>Pentapetalae</taxon>
        <taxon>asterids</taxon>
        <taxon>lamiids</taxon>
        <taxon>Gentianales</taxon>
        <taxon>Rubiaceae</taxon>
        <taxon>Ixoroideae</taxon>
        <taxon>Gardenieae complex</taxon>
        <taxon>Bertiereae - Coffeeae clade</taxon>
        <taxon>Coffeeae</taxon>
        <taxon>Coffea</taxon>
    </lineage>
</organism>
<dbReference type="InterPro" id="IPR026960">
    <property type="entry name" value="RVT-Znf"/>
</dbReference>
<dbReference type="Pfam" id="PF00078">
    <property type="entry name" value="RVT_1"/>
    <property type="match status" value="1"/>
</dbReference>
<proteinExistence type="predicted"/>
<evidence type="ECO:0000313" key="6">
    <source>
        <dbReference type="RefSeq" id="XP_071912120.1"/>
    </source>
</evidence>
<accession>A0ABM4UXV4</accession>
<evidence type="ECO:0008006" key="7">
    <source>
        <dbReference type="Google" id="ProtNLM"/>
    </source>
</evidence>
<reference evidence="6" key="1">
    <citation type="submission" date="2025-08" db="UniProtKB">
        <authorList>
            <consortium name="RefSeq"/>
        </authorList>
    </citation>
    <scope>IDENTIFICATION</scope>
    <source>
        <tissue evidence="6">Leaves</tissue>
    </source>
</reference>
<keyword evidence="5" id="KW-1185">Reference proteome</keyword>
<feature type="coiled-coil region" evidence="1">
    <location>
        <begin position="328"/>
        <end position="355"/>
    </location>
</feature>
<feature type="coiled-coil region" evidence="1">
    <location>
        <begin position="92"/>
        <end position="126"/>
    </location>
</feature>
<feature type="domain" description="Reverse transcriptase" evidence="3">
    <location>
        <begin position="408"/>
        <end position="631"/>
    </location>
</feature>
<name>A0ABM4UXV4_COFAR</name>
<evidence type="ECO:0000313" key="5">
    <source>
        <dbReference type="Proteomes" id="UP001652660"/>
    </source>
</evidence>
<protein>
    <recommendedName>
        <fullName evidence="7">Reverse transcriptase domain-containing protein</fullName>
    </recommendedName>
</protein>
<dbReference type="CDD" id="cd01650">
    <property type="entry name" value="RT_nLTR_like"/>
    <property type="match status" value="1"/>
</dbReference>
<gene>
    <name evidence="6" type="primary">LOC140009733</name>
</gene>
<evidence type="ECO:0000259" key="3">
    <source>
        <dbReference type="Pfam" id="PF00078"/>
    </source>
</evidence>
<evidence type="ECO:0000256" key="1">
    <source>
        <dbReference type="SAM" id="Coils"/>
    </source>
</evidence>
<dbReference type="RefSeq" id="XP_071912120.1">
    <property type="nucleotide sequence ID" value="XM_072056019.1"/>
</dbReference>
<feature type="domain" description="Reverse transcriptase zinc-binding" evidence="4">
    <location>
        <begin position="918"/>
        <end position="989"/>
    </location>
</feature>
<evidence type="ECO:0000256" key="2">
    <source>
        <dbReference type="SAM" id="MobiDB-lite"/>
    </source>
</evidence>
<feature type="compositionally biased region" description="Polar residues" evidence="2">
    <location>
        <begin position="42"/>
        <end position="53"/>
    </location>
</feature>
<dbReference type="PANTHER" id="PTHR33116">
    <property type="entry name" value="REVERSE TRANSCRIPTASE ZINC-BINDING DOMAIN-CONTAINING PROTEIN-RELATED-RELATED"/>
    <property type="match status" value="1"/>
</dbReference>
<dbReference type="InterPro" id="IPR000477">
    <property type="entry name" value="RT_dom"/>
</dbReference>
<sequence>MKEGNVQGGESSMMVDTEPEHLLSDKEDQQIQQSGVEPARTVSASMQVDQGNITNTQKGIRQHFRRVQQPLRSPSKRRQALKGISINLGNVKDQGKRKINEVEMELVDATTEVHEMKRHKQEAEEEGSIPKRTPVEAMNKAGGMALLWKDEVKILEVLTTTFTIEAHVEDLEVNCDWWFVEKWGGNSRQESSFQDLRQFINGNQLLDIGFIGQPWTWCNNWEQGDLIKQRLDRGLSTHSWSQVFEKVQCSYITSFAFDYSILLFDTMMNHNRKKQRFYFDKRWLQKDDIGDVIRTAWDKEVEGSRMFQVVRRVKNCRLDLLKWRNGFQANSRKAIEQLKNEISELQQSKGDLSAVLEGIPHTITDDLNGNLMKPVLEDEIKAVIFSMNPDKAPGIDGMSPLFFQKYWTTIKHNVSTFIPGRQILDNIMISHEYLHYLNHKRQGKDGFMAVKLDMSKAYDLVEWRFLEAIMQKMGFHHKWCNWIMECVRTVSFSFNINGEVKEYVTPTRGIRQEDPLSPYLFLLCSKGFSNLIRQAAASRKISGLKISRNGPSITHLFFADDSLIFCKATKDQAMELMRVLQEYALGSGQVINLEKSSILFSKNVRIQLKQEICQAMGNMQSVTQGKYLGLPMVVSRSKQQLFGYVKSNVQQRMSRWTNRLLSTAGKEILLKYIALAMPTYTMSCFKLPSRLCKELSSLLSNFWWGKSNGKNKVHWCSWRKLTLSKNKGGLGFKDLMAFNVALLGKQVWRLITQPNLLISQVMWAKYFPRTSILRCKVPNNASWLWRSLMGARGLVEQGTRRRIGNGNTTNIWDDGWIPGNRDGRVATRKVRDNGLQKVHELIHHKSWNSNLVFKHFNSLDAERILNIPISLAGMEDSHFWIYGTDGNYSVKSGYKLLVNCAEFSHDGNNIEGSTSWEDQTQKTWKDLWRLKVKHKLKVFLWKCLNDALPVKDLIYGRLKVGDPICSRCGEDRETIEHMLLNCRESKMIWKLAPVQWNGIMEHHGSFRRWWLSILEAKHRTEGWLHISLSVNILWQIWKARNEMEFNGKEKQPRKIVQRAHQEWLELVELDTKECGMSTNETATLHAPIPQLHSAFGTLEVTVGAT</sequence>
<feature type="region of interest" description="Disordered" evidence="2">
    <location>
        <begin position="1"/>
        <end position="53"/>
    </location>
</feature>
<dbReference type="GeneID" id="140009733"/>